<name>A0A0A9CLR9_ARUDO</name>
<organism evidence="1">
    <name type="scientific">Arundo donax</name>
    <name type="common">Giant reed</name>
    <name type="synonym">Donax arundinaceus</name>
    <dbReference type="NCBI Taxonomy" id="35708"/>
    <lineage>
        <taxon>Eukaryota</taxon>
        <taxon>Viridiplantae</taxon>
        <taxon>Streptophyta</taxon>
        <taxon>Embryophyta</taxon>
        <taxon>Tracheophyta</taxon>
        <taxon>Spermatophyta</taxon>
        <taxon>Magnoliopsida</taxon>
        <taxon>Liliopsida</taxon>
        <taxon>Poales</taxon>
        <taxon>Poaceae</taxon>
        <taxon>PACMAD clade</taxon>
        <taxon>Arundinoideae</taxon>
        <taxon>Arundineae</taxon>
        <taxon>Arundo</taxon>
    </lineage>
</organism>
<proteinExistence type="predicted"/>
<accession>A0A0A9CLR9</accession>
<dbReference type="EMBL" id="GBRH01221374">
    <property type="protein sequence ID" value="JAD76521.1"/>
    <property type="molecule type" value="Transcribed_RNA"/>
</dbReference>
<reference evidence="1" key="1">
    <citation type="submission" date="2014-09" db="EMBL/GenBank/DDBJ databases">
        <authorList>
            <person name="Magalhaes I.L.F."/>
            <person name="Oliveira U."/>
            <person name="Santos F.R."/>
            <person name="Vidigal T.H.D.A."/>
            <person name="Brescovit A.D."/>
            <person name="Santos A.J."/>
        </authorList>
    </citation>
    <scope>NUCLEOTIDE SEQUENCE</scope>
    <source>
        <tissue evidence="1">Shoot tissue taken approximately 20 cm above the soil surface</tissue>
    </source>
</reference>
<protein>
    <submittedName>
        <fullName evidence="1">Uncharacterized protein</fullName>
    </submittedName>
</protein>
<reference evidence="1" key="2">
    <citation type="journal article" date="2015" name="Data Brief">
        <title>Shoot transcriptome of the giant reed, Arundo donax.</title>
        <authorList>
            <person name="Barrero R.A."/>
            <person name="Guerrero F.D."/>
            <person name="Moolhuijzen P."/>
            <person name="Goolsby J.A."/>
            <person name="Tidwell J."/>
            <person name="Bellgard S.E."/>
            <person name="Bellgard M.I."/>
        </authorList>
    </citation>
    <scope>NUCLEOTIDE SEQUENCE</scope>
    <source>
        <tissue evidence="1">Shoot tissue taken approximately 20 cm above the soil surface</tissue>
    </source>
</reference>
<sequence length="73" mass="8006">MDIPSNTCSTWPTSLNLAYMHQRGEDSAAVAGRPGFRLPPPMFAAAPLAACVGSPWSSRVGWRRHPRSTHFLQ</sequence>
<dbReference type="AlphaFoldDB" id="A0A0A9CLR9"/>
<evidence type="ECO:0000313" key="1">
    <source>
        <dbReference type="EMBL" id="JAD76521.1"/>
    </source>
</evidence>